<dbReference type="Pfam" id="PF06419">
    <property type="entry name" value="COG6_N"/>
    <property type="match status" value="1"/>
</dbReference>
<evidence type="ECO:0000259" key="13">
    <source>
        <dbReference type="Pfam" id="PF20653"/>
    </source>
</evidence>
<protein>
    <recommendedName>
        <fullName evidence="3 10">Conserved oligomeric Golgi complex subunit 6</fullName>
        <shortName evidence="10">COG complex subunit 6</shortName>
    </recommendedName>
    <alternativeName>
        <fullName evidence="8 10">Component of oligomeric Golgi complex 6</fullName>
    </alternativeName>
</protein>
<dbReference type="eggNOG" id="KOG3758">
    <property type="taxonomic scope" value="Eukaryota"/>
</dbReference>
<evidence type="ECO:0000256" key="11">
    <source>
        <dbReference type="SAM" id="MobiDB-lite"/>
    </source>
</evidence>
<evidence type="ECO:0000256" key="4">
    <source>
        <dbReference type="ARBA" id="ARBA00022448"/>
    </source>
</evidence>
<organism evidence="14 15">
    <name type="scientific">Endocarpon pusillum (strain Z07020 / HMAS-L-300199)</name>
    <name type="common">Lichen-forming fungus</name>
    <dbReference type="NCBI Taxonomy" id="1263415"/>
    <lineage>
        <taxon>Eukaryota</taxon>
        <taxon>Fungi</taxon>
        <taxon>Dikarya</taxon>
        <taxon>Ascomycota</taxon>
        <taxon>Pezizomycotina</taxon>
        <taxon>Eurotiomycetes</taxon>
        <taxon>Chaetothyriomycetidae</taxon>
        <taxon>Verrucariales</taxon>
        <taxon>Verrucariaceae</taxon>
        <taxon>Endocarpon</taxon>
    </lineage>
</organism>
<dbReference type="EMBL" id="KE720896">
    <property type="protein sequence ID" value="ERF74127.1"/>
    <property type="molecule type" value="Genomic_DNA"/>
</dbReference>
<name>U1G9I0_ENDPU</name>
<dbReference type="AlphaFoldDB" id="U1G9I0"/>
<dbReference type="InterPro" id="IPR048368">
    <property type="entry name" value="COG6_N"/>
</dbReference>
<sequence length="709" mass="78660">MSSTHLNEPGGGLRDVAKSSVSPSEGAVSGRNTVLSNKLTGVLSQSYADPEIRESLSILDARGVVNDASARRRLRLDAQKEVIECNGAIVQDFGVVVEQLERVGTMIADLNKTCEEMRTQIHKAQQESGSMLEEASTLTAQKQAVETKQQSLNAFNNHFIVSEDDLTTLTNSTKPVDDRFFQIMNRVKQVRKDCEVLLGNENQTLGLELMEQTSRNLNAAFKKLNTWIQREFQMLDLEDPHISATIRRALRVLAERPTLFQNCLDSFAEAREHALSDAFHIALTQSATTVVTAARPANPIEMQTHDLLRYVGDMLAWVHSTTVSEREALEGLFISDGDEIAKEIQAGRDNEPWSRNNIGEDETGDSASVFDGRKALNELVNRDLEGVSRVLKQRIEIAVRSNDDPLLVYKALNLFRFYQDIFIKLVGAPSILGNTIAELQTSTFSHFERLLQDETSTLANETIPEDLSSPPFLLRELDQLNSFLKANPDISGPEISQLLSAALVPFLNQCSEMATVVTDPTAQNVFQLNYLSAVNTALQPSLPPNHSFLEAARRKVGDLREELIEMQHSFLLRKSGVEPLLAAIRETKAGAPTRIDLASLPVFNAEALSSRAAQLDDFLPSAWMDLLENMKRLTDKSLAKDVAHEAAERFCADFGAVEEAVLRVDELMLDGKRGGEGKTGGEWDGEQEEETLLREVYPRTTAEIRVLLS</sequence>
<comment type="similarity">
    <text evidence="2 10">Belongs to the COG6 family.</text>
</comment>
<keyword evidence="7 10" id="KW-0472">Membrane</keyword>
<dbReference type="HOGENOM" id="CLU_011361_1_0_1"/>
<dbReference type="InterPro" id="IPR048369">
    <property type="entry name" value="COG6_C"/>
</dbReference>
<dbReference type="GO" id="GO:0015031">
    <property type="term" value="P:protein transport"/>
    <property type="evidence" value="ECO:0007669"/>
    <property type="project" value="UniProtKB-KW"/>
</dbReference>
<dbReference type="InterPro" id="IPR010490">
    <property type="entry name" value="COG6"/>
</dbReference>
<keyword evidence="15" id="KW-1185">Reference proteome</keyword>
<dbReference type="RefSeq" id="XP_007800259.1">
    <property type="nucleotide sequence ID" value="XM_007802068.1"/>
</dbReference>
<accession>U1G9I0</accession>
<evidence type="ECO:0000256" key="2">
    <source>
        <dbReference type="ARBA" id="ARBA00011023"/>
    </source>
</evidence>
<evidence type="ECO:0000256" key="10">
    <source>
        <dbReference type="RuleBase" id="RU365075"/>
    </source>
</evidence>
<feature type="domain" description="Conserved oligomeric complex COG6 N-terminal" evidence="12">
    <location>
        <begin position="59"/>
        <end position="172"/>
    </location>
</feature>
<dbReference type="PANTHER" id="PTHR21506:SF0">
    <property type="entry name" value="CONSERVED OLIGOMERIC GOLGI COMPLEX SUBUNIT 6"/>
    <property type="match status" value="1"/>
</dbReference>
<dbReference type="Pfam" id="PF20653">
    <property type="entry name" value="COG6_C"/>
    <property type="match status" value="1"/>
</dbReference>
<dbReference type="GO" id="GO:0000139">
    <property type="term" value="C:Golgi membrane"/>
    <property type="evidence" value="ECO:0007669"/>
    <property type="project" value="UniProtKB-SubCell"/>
</dbReference>
<dbReference type="OMA" id="HSCLDFF"/>
<evidence type="ECO:0000256" key="3">
    <source>
        <dbReference type="ARBA" id="ARBA00020973"/>
    </source>
</evidence>
<comment type="function">
    <text evidence="10">Acts as component of the peripheral membrane COG complex that is involved in intra-Golgi protein trafficking. COG is located at the cis-Golgi, and regulates tethering of retrograde intra-Golgi vesicles and possibly a number of other membrane trafficking events.</text>
</comment>
<evidence type="ECO:0000256" key="8">
    <source>
        <dbReference type="ARBA" id="ARBA00031348"/>
    </source>
</evidence>
<feature type="region of interest" description="Disordered" evidence="11">
    <location>
        <begin position="1"/>
        <end position="30"/>
    </location>
</feature>
<comment type="subcellular location">
    <subcellularLocation>
        <location evidence="1 10">Golgi apparatus membrane</location>
        <topology evidence="1 10">Peripheral membrane protein</topology>
    </subcellularLocation>
</comment>
<evidence type="ECO:0000256" key="6">
    <source>
        <dbReference type="ARBA" id="ARBA00023034"/>
    </source>
</evidence>
<dbReference type="SMART" id="SM01087">
    <property type="entry name" value="COG6"/>
    <property type="match status" value="1"/>
</dbReference>
<dbReference type="GO" id="GO:0006891">
    <property type="term" value="P:intra-Golgi vesicle-mediated transport"/>
    <property type="evidence" value="ECO:0007669"/>
    <property type="project" value="UniProtKB-UniRule"/>
</dbReference>
<evidence type="ECO:0000259" key="12">
    <source>
        <dbReference type="Pfam" id="PF06419"/>
    </source>
</evidence>
<gene>
    <name evidence="14" type="ORF">EPUS_06396</name>
</gene>
<keyword evidence="5 10" id="KW-0653">Protein transport</keyword>
<comment type="subunit">
    <text evidence="10">Component of the conserved oligomeric Golgi complex.</text>
</comment>
<evidence type="ECO:0000256" key="9">
    <source>
        <dbReference type="ARBA" id="ARBA00043873"/>
    </source>
</evidence>
<feature type="domain" description="Conserved Oligomeric Golgi complex subunit 6 C-terminal" evidence="13">
    <location>
        <begin position="203"/>
        <end position="708"/>
    </location>
</feature>
<comment type="function">
    <text evidence="9">Acts as a component of the peripheral membrane COG complex that is involved in intra-Golgi protein trafficking. COG is located at the cis-Golgi, and regulates tethering of retrograde intra-Golgi vesicles and possibly a number of other membrane trafficking events.</text>
</comment>
<dbReference type="Proteomes" id="UP000019373">
    <property type="component" value="Unassembled WGS sequence"/>
</dbReference>
<evidence type="ECO:0000256" key="7">
    <source>
        <dbReference type="ARBA" id="ARBA00023136"/>
    </source>
</evidence>
<keyword evidence="6 10" id="KW-0333">Golgi apparatus</keyword>
<keyword evidence="4 10" id="KW-0813">Transport</keyword>
<evidence type="ECO:0000256" key="5">
    <source>
        <dbReference type="ARBA" id="ARBA00022927"/>
    </source>
</evidence>
<reference evidence="15" key="1">
    <citation type="journal article" date="2014" name="BMC Genomics">
        <title>Genome characteristics reveal the impact of lichenization on lichen-forming fungus Endocarpon pusillum Hedwig (Verrucariales, Ascomycota).</title>
        <authorList>
            <person name="Wang Y.-Y."/>
            <person name="Liu B."/>
            <person name="Zhang X.-Y."/>
            <person name="Zhou Q.-M."/>
            <person name="Zhang T."/>
            <person name="Li H."/>
            <person name="Yu Y.-F."/>
            <person name="Zhang X.-L."/>
            <person name="Hao X.-Y."/>
            <person name="Wang M."/>
            <person name="Wang L."/>
            <person name="Wei J.-C."/>
        </authorList>
    </citation>
    <scope>NUCLEOTIDE SEQUENCE [LARGE SCALE GENOMIC DNA]</scope>
    <source>
        <strain evidence="15">Z07020 / HMAS-L-300199</strain>
    </source>
</reference>
<evidence type="ECO:0000313" key="14">
    <source>
        <dbReference type="EMBL" id="ERF74127.1"/>
    </source>
</evidence>
<evidence type="ECO:0000256" key="1">
    <source>
        <dbReference type="ARBA" id="ARBA00004395"/>
    </source>
</evidence>
<evidence type="ECO:0000313" key="15">
    <source>
        <dbReference type="Proteomes" id="UP000019373"/>
    </source>
</evidence>
<proteinExistence type="inferred from homology"/>
<dbReference type="OrthoDB" id="272987at2759"/>
<dbReference type="GO" id="GO:0017119">
    <property type="term" value="C:Golgi transport complex"/>
    <property type="evidence" value="ECO:0007669"/>
    <property type="project" value="UniProtKB-UniRule"/>
</dbReference>
<dbReference type="PANTHER" id="PTHR21506">
    <property type="entry name" value="COMPONENT OF OLIGOMERIC GOLGI COMPLEX 6"/>
    <property type="match status" value="1"/>
</dbReference>
<dbReference type="GeneID" id="19241338"/>